<dbReference type="STRING" id="225164.V4ABH8"/>
<gene>
    <name evidence="2" type="ORF">LOTGIDRAFT_122932</name>
</gene>
<feature type="domain" description="Ig-like" evidence="1">
    <location>
        <begin position="7"/>
        <end position="100"/>
    </location>
</feature>
<dbReference type="EMBL" id="KB202367">
    <property type="protein sequence ID" value="ESO90666.1"/>
    <property type="molecule type" value="Genomic_DNA"/>
</dbReference>
<dbReference type="SUPFAM" id="SSF48726">
    <property type="entry name" value="Immunoglobulin"/>
    <property type="match status" value="1"/>
</dbReference>
<dbReference type="Proteomes" id="UP000030746">
    <property type="component" value="Unassembled WGS sequence"/>
</dbReference>
<protein>
    <recommendedName>
        <fullName evidence="1">Ig-like domain-containing protein</fullName>
    </recommendedName>
</protein>
<dbReference type="Gene3D" id="2.60.40.10">
    <property type="entry name" value="Immunoglobulins"/>
    <property type="match status" value="1"/>
</dbReference>
<dbReference type="OMA" id="CANIKQK"/>
<dbReference type="PROSITE" id="PS50835">
    <property type="entry name" value="IG_LIKE"/>
    <property type="match status" value="1"/>
</dbReference>
<sequence>VNKTEGPVFLLAVPETVAFADSKGASISCTAFGRPAPELDWVQVDGSPVEEVSGLLDILPNNTLYFPPFDSSQFAPSIHNTQYRCKAKNVVGVILSRNVTVRAGKCALF</sequence>
<evidence type="ECO:0000259" key="1">
    <source>
        <dbReference type="PROSITE" id="PS50835"/>
    </source>
</evidence>
<proteinExistence type="predicted"/>
<organism evidence="2 3">
    <name type="scientific">Lottia gigantea</name>
    <name type="common">Giant owl limpet</name>
    <dbReference type="NCBI Taxonomy" id="225164"/>
    <lineage>
        <taxon>Eukaryota</taxon>
        <taxon>Metazoa</taxon>
        <taxon>Spiralia</taxon>
        <taxon>Lophotrochozoa</taxon>
        <taxon>Mollusca</taxon>
        <taxon>Gastropoda</taxon>
        <taxon>Patellogastropoda</taxon>
        <taxon>Lottioidea</taxon>
        <taxon>Lottiidae</taxon>
        <taxon>Lottia</taxon>
    </lineage>
</organism>
<dbReference type="KEGG" id="lgi:LOTGIDRAFT_122932"/>
<dbReference type="RefSeq" id="XP_009058662.1">
    <property type="nucleotide sequence ID" value="XM_009060414.1"/>
</dbReference>
<dbReference type="InterPro" id="IPR013783">
    <property type="entry name" value="Ig-like_fold"/>
</dbReference>
<dbReference type="HOGENOM" id="CLU_120158_1_0_1"/>
<dbReference type="CTD" id="20232173"/>
<feature type="non-terminal residue" evidence="2">
    <location>
        <position position="1"/>
    </location>
</feature>
<dbReference type="InterPro" id="IPR007110">
    <property type="entry name" value="Ig-like_dom"/>
</dbReference>
<accession>V4ABH8</accession>
<reference evidence="2 3" key="1">
    <citation type="journal article" date="2013" name="Nature">
        <title>Insights into bilaterian evolution from three spiralian genomes.</title>
        <authorList>
            <person name="Simakov O."/>
            <person name="Marletaz F."/>
            <person name="Cho S.J."/>
            <person name="Edsinger-Gonzales E."/>
            <person name="Havlak P."/>
            <person name="Hellsten U."/>
            <person name="Kuo D.H."/>
            <person name="Larsson T."/>
            <person name="Lv J."/>
            <person name="Arendt D."/>
            <person name="Savage R."/>
            <person name="Osoegawa K."/>
            <person name="de Jong P."/>
            <person name="Grimwood J."/>
            <person name="Chapman J.A."/>
            <person name="Shapiro H."/>
            <person name="Aerts A."/>
            <person name="Otillar R.P."/>
            <person name="Terry A.Y."/>
            <person name="Boore J.L."/>
            <person name="Grigoriev I.V."/>
            <person name="Lindberg D.R."/>
            <person name="Seaver E.C."/>
            <person name="Weisblat D.A."/>
            <person name="Putnam N.H."/>
            <person name="Rokhsar D.S."/>
        </authorList>
    </citation>
    <scope>NUCLEOTIDE SEQUENCE [LARGE SCALE GENOMIC DNA]</scope>
</reference>
<evidence type="ECO:0000313" key="2">
    <source>
        <dbReference type="EMBL" id="ESO90666.1"/>
    </source>
</evidence>
<keyword evidence="3" id="KW-1185">Reference proteome</keyword>
<name>V4ABH8_LOTGI</name>
<dbReference type="OrthoDB" id="5969272at2759"/>
<dbReference type="InterPro" id="IPR036179">
    <property type="entry name" value="Ig-like_dom_sf"/>
</dbReference>
<dbReference type="AlphaFoldDB" id="V4ABH8"/>
<dbReference type="GeneID" id="20232173"/>
<evidence type="ECO:0000313" key="3">
    <source>
        <dbReference type="Proteomes" id="UP000030746"/>
    </source>
</evidence>